<dbReference type="InterPro" id="IPR051415">
    <property type="entry name" value="LAAT-1"/>
</dbReference>
<comment type="subcellular location">
    <subcellularLocation>
        <location evidence="1">Membrane</location>
        <topology evidence="1">Multi-pass membrane protein</topology>
    </subcellularLocation>
</comment>
<dbReference type="Gene3D" id="1.20.1280.290">
    <property type="match status" value="2"/>
</dbReference>
<evidence type="ECO:0000256" key="7">
    <source>
        <dbReference type="SAM" id="MobiDB-lite"/>
    </source>
</evidence>
<dbReference type="OMA" id="ANWFLGD"/>
<name>G7E1G8_MIXOS</name>
<comment type="catalytic activity">
    <reaction evidence="6">
        <text>L-histidine(out) + L-arginine(in) = L-histidine(in) + L-arginine(out)</text>
        <dbReference type="Rhea" id="RHEA:71063"/>
        <dbReference type="ChEBI" id="CHEBI:32682"/>
        <dbReference type="ChEBI" id="CHEBI:57595"/>
    </reaction>
</comment>
<feature type="transmembrane region" description="Helical" evidence="8">
    <location>
        <begin position="393"/>
        <end position="414"/>
    </location>
</feature>
<feature type="transmembrane region" description="Helical" evidence="8">
    <location>
        <begin position="360"/>
        <end position="381"/>
    </location>
</feature>
<protein>
    <submittedName>
        <fullName evidence="9">Uncharacterized protein</fullName>
    </submittedName>
</protein>
<dbReference type="InParanoid" id="G7E1G8"/>
<evidence type="ECO:0000256" key="5">
    <source>
        <dbReference type="ARBA" id="ARBA00038039"/>
    </source>
</evidence>
<organism evidence="9 10">
    <name type="scientific">Mixia osmundae (strain CBS 9802 / IAM 14324 / JCM 22182 / KY 12970)</name>
    <dbReference type="NCBI Taxonomy" id="764103"/>
    <lineage>
        <taxon>Eukaryota</taxon>
        <taxon>Fungi</taxon>
        <taxon>Dikarya</taxon>
        <taxon>Basidiomycota</taxon>
        <taxon>Pucciniomycotina</taxon>
        <taxon>Mixiomycetes</taxon>
        <taxon>Mixiales</taxon>
        <taxon>Mixiaceae</taxon>
        <taxon>Mixia</taxon>
    </lineage>
</organism>
<gene>
    <name evidence="9" type="primary">Mo03349</name>
    <name evidence="9" type="ORF">E5Q_03349</name>
</gene>
<dbReference type="InterPro" id="IPR006603">
    <property type="entry name" value="PQ-loop_rpt"/>
</dbReference>
<feature type="region of interest" description="Disordered" evidence="7">
    <location>
        <begin position="578"/>
        <end position="601"/>
    </location>
</feature>
<dbReference type="eggNOG" id="KOG2913">
    <property type="taxonomic scope" value="Eukaryota"/>
</dbReference>
<dbReference type="FunFam" id="1.20.1280.290:FF:000009">
    <property type="entry name" value="PQ loop repeat family protein"/>
    <property type="match status" value="1"/>
</dbReference>
<feature type="transmembrane region" description="Helical" evidence="8">
    <location>
        <begin position="76"/>
        <end position="94"/>
    </location>
</feature>
<evidence type="ECO:0000256" key="3">
    <source>
        <dbReference type="ARBA" id="ARBA00022989"/>
    </source>
</evidence>
<dbReference type="GO" id="GO:0015174">
    <property type="term" value="F:basic amino acid transmembrane transporter activity"/>
    <property type="evidence" value="ECO:0007669"/>
    <property type="project" value="TreeGrafter"/>
</dbReference>
<feature type="transmembrane region" description="Helical" evidence="8">
    <location>
        <begin position="12"/>
        <end position="35"/>
    </location>
</feature>
<keyword evidence="2 8" id="KW-0812">Transmembrane</keyword>
<dbReference type="FunCoup" id="G7E1G8">
    <property type="interactions" value="80"/>
</dbReference>
<evidence type="ECO:0000256" key="1">
    <source>
        <dbReference type="ARBA" id="ARBA00004141"/>
    </source>
</evidence>
<feature type="compositionally biased region" description="Polar residues" evidence="7">
    <location>
        <begin position="146"/>
        <end position="155"/>
    </location>
</feature>
<dbReference type="AlphaFoldDB" id="G7E1G8"/>
<comment type="similarity">
    <text evidence="5">Belongs to the laat-1 family.</text>
</comment>
<dbReference type="Proteomes" id="UP000009131">
    <property type="component" value="Unassembled WGS sequence"/>
</dbReference>
<dbReference type="Pfam" id="PF04193">
    <property type="entry name" value="PQ-loop"/>
    <property type="match status" value="2"/>
</dbReference>
<evidence type="ECO:0000256" key="6">
    <source>
        <dbReference type="ARBA" id="ARBA00050768"/>
    </source>
</evidence>
<dbReference type="GO" id="GO:0034488">
    <property type="term" value="P:basic amino acid transmembrane export from vacuole"/>
    <property type="evidence" value="ECO:0007669"/>
    <property type="project" value="TreeGrafter"/>
</dbReference>
<feature type="region of interest" description="Disordered" evidence="7">
    <location>
        <begin position="178"/>
        <end position="240"/>
    </location>
</feature>
<reference evidence="9 10" key="1">
    <citation type="journal article" date="2011" name="J. Gen. Appl. Microbiol.">
        <title>Draft genome sequencing of the enigmatic basidiomycete Mixia osmundae.</title>
        <authorList>
            <person name="Nishida H."/>
            <person name="Nagatsuka Y."/>
            <person name="Sugiyama J."/>
        </authorList>
    </citation>
    <scope>NUCLEOTIDE SEQUENCE [LARGE SCALE GENOMIC DNA]</scope>
    <source>
        <strain evidence="10">CBS 9802 / IAM 14324 / JCM 22182 / KY 12970</strain>
    </source>
</reference>
<dbReference type="EMBL" id="BABT02000106">
    <property type="protein sequence ID" value="GAA96678.1"/>
    <property type="molecule type" value="Genomic_DNA"/>
</dbReference>
<accession>G7E1G8</accession>
<evidence type="ECO:0000256" key="8">
    <source>
        <dbReference type="SAM" id="Phobius"/>
    </source>
</evidence>
<reference evidence="9 10" key="2">
    <citation type="journal article" date="2012" name="Open Biol.">
        <title>Characteristics of nucleosomes and linker DNA regions on the genome of the basidiomycete Mixia osmundae revealed by mono- and dinucleosome mapping.</title>
        <authorList>
            <person name="Nishida H."/>
            <person name="Kondo S."/>
            <person name="Matsumoto T."/>
            <person name="Suzuki Y."/>
            <person name="Yoshikawa H."/>
            <person name="Taylor T.D."/>
            <person name="Sugiyama J."/>
        </authorList>
    </citation>
    <scope>NUCLEOTIDE SEQUENCE [LARGE SCALE GENOMIC DNA]</scope>
    <source>
        <strain evidence="10">CBS 9802 / IAM 14324 / JCM 22182 / KY 12970</strain>
    </source>
</reference>
<feature type="compositionally biased region" description="Basic and acidic residues" evidence="7">
    <location>
        <begin position="184"/>
        <end position="195"/>
    </location>
</feature>
<dbReference type="GO" id="GO:0000329">
    <property type="term" value="C:fungal-type vacuole membrane"/>
    <property type="evidence" value="ECO:0007669"/>
    <property type="project" value="TreeGrafter"/>
</dbReference>
<keyword evidence="4 8" id="KW-0472">Membrane</keyword>
<feature type="region of interest" description="Disordered" evidence="7">
    <location>
        <begin position="117"/>
        <end position="161"/>
    </location>
</feature>
<keyword evidence="10" id="KW-1185">Reference proteome</keyword>
<comment type="caution">
    <text evidence="9">The sequence shown here is derived from an EMBL/GenBank/DDBJ whole genome shotgun (WGS) entry which is preliminary data.</text>
</comment>
<dbReference type="HOGENOM" id="CLU_019699_6_0_1"/>
<dbReference type="PANTHER" id="PTHR16201:SF34">
    <property type="entry name" value="LYSOSOMAL AMINO ACID TRANSPORTER 1"/>
    <property type="match status" value="1"/>
</dbReference>
<feature type="compositionally biased region" description="Low complexity" evidence="7">
    <location>
        <begin position="517"/>
        <end position="531"/>
    </location>
</feature>
<evidence type="ECO:0000313" key="9">
    <source>
        <dbReference type="EMBL" id="GAA96678.1"/>
    </source>
</evidence>
<proteinExistence type="inferred from homology"/>
<evidence type="ECO:0000256" key="4">
    <source>
        <dbReference type="ARBA" id="ARBA00023136"/>
    </source>
</evidence>
<dbReference type="RefSeq" id="XP_014565203.1">
    <property type="nucleotide sequence ID" value="XM_014709717.1"/>
</dbReference>
<sequence length="601" mass="65698">MGAIVSVLDRTAVANLTGALSIAAWLGVVFPQVVANYRNKSVEGLSLPFLLSWLAGDLTNLAGCLLTHQLPFQTWLASYFCVVDLCLMSQYIYYARQTSTFDEKLLFSAPSEVYPEHRHLRRRTSSERGARLGHGKQRPIMPKHTYSGSTVTSPPTHGEPLDASVATLTSIVSYASTPSVEANSRGRHDSRDHALSHAPTSRRATHLGQSADEASPATLQSTRTFSSPAQGRRAQRAVSKQKAKTMVFLSVAAVLGLRQYNAGPSARSISYGEAAWTPAQGWVVRSTSPSSNWLGTRHRKRSLAFPSTSDGDAPDEDPQPALDTQRIIGRVSAWVCATLYLTSRCPQIYQNYRRRSVEGLAMLLFVAAFMGNLFYVISILVDPSTDLRESLPFLIGSGGTLCFDVTIVAQSYIYDPNRKPMRKRAVSRRLASSVTDLSQTVAQDGPHDEEAGLLSMTEDTDDDSHTDDWLPFEYDDDAPSTRGRQRQARTDDAKRWTGIMSSASRERAASHRRLSQERSASLASSISSQSHTHTRQNSQEYNDIPQLGGGRLPYNIAGANSSQSRTRAIHTALGDFEAGSPIPELSESGVTRFGGNGTPRA</sequence>
<feature type="region of interest" description="Disordered" evidence="7">
    <location>
        <begin position="457"/>
        <end position="549"/>
    </location>
</feature>
<evidence type="ECO:0000256" key="2">
    <source>
        <dbReference type="ARBA" id="ARBA00022692"/>
    </source>
</evidence>
<dbReference type="OrthoDB" id="8048523at2759"/>
<keyword evidence="3 8" id="KW-1133">Transmembrane helix</keyword>
<dbReference type="PANTHER" id="PTHR16201">
    <property type="entry name" value="SEVEN TRANSMEMBRANE PROTEIN 1-RELATED"/>
    <property type="match status" value="1"/>
</dbReference>
<evidence type="ECO:0000313" key="10">
    <source>
        <dbReference type="Proteomes" id="UP000009131"/>
    </source>
</evidence>
<feature type="compositionally biased region" description="Polar residues" evidence="7">
    <location>
        <begin position="217"/>
        <end position="229"/>
    </location>
</feature>
<feature type="compositionally biased region" description="Gly residues" evidence="7">
    <location>
        <begin position="592"/>
        <end position="601"/>
    </location>
</feature>
<dbReference type="SMART" id="SM00679">
    <property type="entry name" value="CTNS"/>
    <property type="match status" value="2"/>
</dbReference>